<name>A0ABP7LAL7_9SPHN</name>
<sequence length="183" mass="19632">MLTSLLCGVVLLQSAAAAAELPGSVRDLPGARAAGGESTLETRGFSIASSTTLNGRKINYWWNGNTKECIRVATYDGHFEDVTVASHADCKQRSGNGAATAAAVILRTAAVVGAVAQSQMHDHNRYDHQGSSQYRRGYDDGINRRGYNNYNNSSAYEDGFAEGRRARRGNDDGDYGPYGNFGD</sequence>
<evidence type="ECO:0000313" key="4">
    <source>
        <dbReference type="Proteomes" id="UP001500827"/>
    </source>
</evidence>
<evidence type="ECO:0000256" key="1">
    <source>
        <dbReference type="SAM" id="MobiDB-lite"/>
    </source>
</evidence>
<comment type="caution">
    <text evidence="3">The sequence shown here is derived from an EMBL/GenBank/DDBJ whole genome shotgun (WGS) entry which is preliminary data.</text>
</comment>
<reference evidence="4" key="1">
    <citation type="journal article" date="2019" name="Int. J. Syst. Evol. Microbiol.">
        <title>The Global Catalogue of Microorganisms (GCM) 10K type strain sequencing project: providing services to taxonomists for standard genome sequencing and annotation.</title>
        <authorList>
            <consortium name="The Broad Institute Genomics Platform"/>
            <consortium name="The Broad Institute Genome Sequencing Center for Infectious Disease"/>
            <person name="Wu L."/>
            <person name="Ma J."/>
        </authorList>
    </citation>
    <scope>NUCLEOTIDE SEQUENCE [LARGE SCALE GENOMIC DNA]</scope>
    <source>
        <strain evidence="4">JCM 17543</strain>
    </source>
</reference>
<keyword evidence="4" id="KW-1185">Reference proteome</keyword>
<protein>
    <submittedName>
        <fullName evidence="3">Uncharacterized protein</fullName>
    </submittedName>
</protein>
<evidence type="ECO:0000256" key="2">
    <source>
        <dbReference type="SAM" id="SignalP"/>
    </source>
</evidence>
<accession>A0ABP7LAL7</accession>
<dbReference type="Proteomes" id="UP001500827">
    <property type="component" value="Unassembled WGS sequence"/>
</dbReference>
<gene>
    <name evidence="3" type="ORF">GCM10022276_14990</name>
</gene>
<keyword evidence="2" id="KW-0732">Signal</keyword>
<organism evidence="3 4">
    <name type="scientific">Sphingomonas limnosediminicola</name>
    <dbReference type="NCBI Taxonomy" id="940133"/>
    <lineage>
        <taxon>Bacteria</taxon>
        <taxon>Pseudomonadati</taxon>
        <taxon>Pseudomonadota</taxon>
        <taxon>Alphaproteobacteria</taxon>
        <taxon>Sphingomonadales</taxon>
        <taxon>Sphingomonadaceae</taxon>
        <taxon>Sphingomonas</taxon>
    </lineage>
</organism>
<evidence type="ECO:0000313" key="3">
    <source>
        <dbReference type="EMBL" id="GAA3896996.1"/>
    </source>
</evidence>
<proteinExistence type="predicted"/>
<feature type="signal peptide" evidence="2">
    <location>
        <begin position="1"/>
        <end position="19"/>
    </location>
</feature>
<feature type="region of interest" description="Disordered" evidence="1">
    <location>
        <begin position="163"/>
        <end position="183"/>
    </location>
</feature>
<feature type="region of interest" description="Disordered" evidence="1">
    <location>
        <begin position="120"/>
        <end position="143"/>
    </location>
</feature>
<dbReference type="EMBL" id="BAABBM010000001">
    <property type="protein sequence ID" value="GAA3896996.1"/>
    <property type="molecule type" value="Genomic_DNA"/>
</dbReference>
<feature type="chain" id="PRO_5047361052" evidence="2">
    <location>
        <begin position="20"/>
        <end position="183"/>
    </location>
</feature>